<dbReference type="InterPro" id="IPR051125">
    <property type="entry name" value="ABC-4/HrtB_transporter"/>
</dbReference>
<evidence type="ECO:0000256" key="2">
    <source>
        <dbReference type="ARBA" id="ARBA00022448"/>
    </source>
</evidence>
<dbReference type="AlphaFoldDB" id="A0A6J4IN20"/>
<dbReference type="Pfam" id="PF02687">
    <property type="entry name" value="FtsX"/>
    <property type="match status" value="1"/>
</dbReference>
<evidence type="ECO:0000256" key="7">
    <source>
        <dbReference type="SAM" id="Phobius"/>
    </source>
</evidence>
<accession>A0A6J4IN20</accession>
<feature type="transmembrane region" description="Helical" evidence="7">
    <location>
        <begin position="334"/>
        <end position="353"/>
    </location>
</feature>
<evidence type="ECO:0000259" key="8">
    <source>
        <dbReference type="Pfam" id="PF02687"/>
    </source>
</evidence>
<organism evidence="9">
    <name type="scientific">uncultured Acidimicrobiales bacterium</name>
    <dbReference type="NCBI Taxonomy" id="310071"/>
    <lineage>
        <taxon>Bacteria</taxon>
        <taxon>Bacillati</taxon>
        <taxon>Actinomycetota</taxon>
        <taxon>Acidimicrobiia</taxon>
        <taxon>Acidimicrobiales</taxon>
        <taxon>environmental samples</taxon>
    </lineage>
</organism>
<comment type="subcellular location">
    <subcellularLocation>
        <location evidence="1">Cell membrane</location>
        <topology evidence="1">Multi-pass membrane protein</topology>
    </subcellularLocation>
</comment>
<evidence type="ECO:0000256" key="6">
    <source>
        <dbReference type="ARBA" id="ARBA00023136"/>
    </source>
</evidence>
<keyword evidence="5 7" id="KW-1133">Transmembrane helix</keyword>
<dbReference type="PANTHER" id="PTHR43738">
    <property type="entry name" value="ABC TRANSPORTER, MEMBRANE PROTEIN"/>
    <property type="match status" value="1"/>
</dbReference>
<evidence type="ECO:0000256" key="1">
    <source>
        <dbReference type="ARBA" id="ARBA00004651"/>
    </source>
</evidence>
<keyword evidence="2" id="KW-0813">Transport</keyword>
<keyword evidence="3" id="KW-1003">Cell membrane</keyword>
<evidence type="ECO:0000313" key="9">
    <source>
        <dbReference type="EMBL" id="CAA9256884.1"/>
    </source>
</evidence>
<keyword evidence="6 7" id="KW-0472">Membrane</keyword>
<evidence type="ECO:0000256" key="5">
    <source>
        <dbReference type="ARBA" id="ARBA00022989"/>
    </source>
</evidence>
<feature type="domain" description="ABC3 transporter permease C-terminal" evidence="8">
    <location>
        <begin position="250"/>
        <end position="361"/>
    </location>
</feature>
<reference evidence="9" key="1">
    <citation type="submission" date="2020-02" db="EMBL/GenBank/DDBJ databases">
        <authorList>
            <person name="Meier V. D."/>
        </authorList>
    </citation>
    <scope>NUCLEOTIDE SEQUENCE</scope>
    <source>
        <strain evidence="9">AVDCRST_MAG50</strain>
    </source>
</reference>
<dbReference type="PANTHER" id="PTHR43738:SF1">
    <property type="entry name" value="HEMIN TRANSPORT SYSTEM PERMEASE PROTEIN HRTB-RELATED"/>
    <property type="match status" value="1"/>
</dbReference>
<protein>
    <recommendedName>
        <fullName evidence="8">ABC3 transporter permease C-terminal domain-containing protein</fullName>
    </recommendedName>
</protein>
<dbReference type="GO" id="GO:0005886">
    <property type="term" value="C:plasma membrane"/>
    <property type="evidence" value="ECO:0007669"/>
    <property type="project" value="UniProtKB-SubCell"/>
</dbReference>
<keyword evidence="4 7" id="KW-0812">Transmembrane</keyword>
<proteinExistence type="predicted"/>
<gene>
    <name evidence="9" type="ORF">AVDCRST_MAG50-2652</name>
</gene>
<evidence type="ECO:0000256" key="3">
    <source>
        <dbReference type="ARBA" id="ARBA00022475"/>
    </source>
</evidence>
<dbReference type="InterPro" id="IPR003838">
    <property type="entry name" value="ABC3_permease_C"/>
</dbReference>
<sequence>MRLALRELRRRPGRFVVAASILTLIALLLMFLGGLLDGLIGSSTAAYRAQPGDLIVYSASSRESLVRSRITAETRAAVEATAGVEAIGGLGSLQVGARLGEDPGSRELVGTVLFGYELAPRGLPAEPPPTGEVVADSSLRSEGVSVGDTVLLGPQRSPLRVTGFVDDTRYSGQVSLWGSLDTWRAVTAANRPGQSPGDTVQALVVRTDGAPAAVAAAIDAGSGSTATLTLAAATEALPGVAQQRSTFNQIIGVTALVALVVVALFFALITVERTALYGILKAVGASGATLFAGVVTQALVVTGLAATIGVAGSLALDAVLPAGAIPFEVTPSRLITSVVLMLVAAIAGCAFSLRRVLRVEPASAIGTAG</sequence>
<dbReference type="EMBL" id="CADCTF010000122">
    <property type="protein sequence ID" value="CAA9256884.1"/>
    <property type="molecule type" value="Genomic_DNA"/>
</dbReference>
<feature type="transmembrane region" description="Helical" evidence="7">
    <location>
        <begin position="290"/>
        <end position="314"/>
    </location>
</feature>
<name>A0A6J4IN20_9ACTN</name>
<feature type="transmembrane region" description="Helical" evidence="7">
    <location>
        <begin position="250"/>
        <end position="269"/>
    </location>
</feature>
<evidence type="ECO:0000256" key="4">
    <source>
        <dbReference type="ARBA" id="ARBA00022692"/>
    </source>
</evidence>